<protein>
    <recommendedName>
        <fullName evidence="3">DUF1302 domain-containing protein</fullName>
    </recommendedName>
</protein>
<accession>A0A255Z091</accession>
<evidence type="ECO:0000313" key="1">
    <source>
        <dbReference type="EMBL" id="OYQ34878.1"/>
    </source>
</evidence>
<reference evidence="1 2" key="1">
    <citation type="submission" date="2017-07" db="EMBL/GenBank/DDBJ databases">
        <title>Niveispirillum cyanobacteriorum sp. nov., isolated from cyanobacterial aggregates in a eutrophic lake.</title>
        <authorList>
            <person name="Cai H."/>
        </authorList>
    </citation>
    <scope>NUCLEOTIDE SEQUENCE [LARGE SCALE GENOMIC DNA]</scope>
    <source>
        <strain evidence="2">TH1-14</strain>
    </source>
</reference>
<dbReference type="AlphaFoldDB" id="A0A255Z091"/>
<dbReference type="EMBL" id="NOXU01000027">
    <property type="protein sequence ID" value="OYQ34878.1"/>
    <property type="molecule type" value="Genomic_DNA"/>
</dbReference>
<evidence type="ECO:0008006" key="3">
    <source>
        <dbReference type="Google" id="ProtNLM"/>
    </source>
</evidence>
<dbReference type="RefSeq" id="WP_094456161.1">
    <property type="nucleotide sequence ID" value="NZ_NOXU01000027.1"/>
</dbReference>
<dbReference type="OrthoDB" id="177054at2"/>
<comment type="caution">
    <text evidence="1">The sequence shown here is derived from an EMBL/GenBank/DDBJ whole genome shotgun (WGS) entry which is preliminary data.</text>
</comment>
<dbReference type="Proteomes" id="UP000216998">
    <property type="component" value="Unassembled WGS sequence"/>
</dbReference>
<dbReference type="Pfam" id="PF06980">
    <property type="entry name" value="DUF1302"/>
    <property type="match status" value="1"/>
</dbReference>
<organism evidence="1 2">
    <name type="scientific">Niveispirillum lacus</name>
    <dbReference type="NCBI Taxonomy" id="1981099"/>
    <lineage>
        <taxon>Bacteria</taxon>
        <taxon>Pseudomonadati</taxon>
        <taxon>Pseudomonadota</taxon>
        <taxon>Alphaproteobacteria</taxon>
        <taxon>Rhodospirillales</taxon>
        <taxon>Azospirillaceae</taxon>
        <taxon>Niveispirillum</taxon>
    </lineage>
</organism>
<sequence length="744" mass="78766">MAHKLTPRLRTDRRVLAGVSAAAILAPMLAVGSAQAVSFNRGELSGSFDTTLTMGALFRVQGRDPNLIGVANGGRAHSINGDNGNLNYDKGLVSLAGRATHELKLSYGNLGAFVRGTYFYDMVNAKKSSTNGARTNRFAFNSDTVERIGRDFDLLDAFVYGDFAVGETSNLSVRLGKQVLSWGESTFIQNGINSINPLDVSALRVPGSELKEGFLPVPIADINFSFNENISLEAFYQFKWDNTEPEAAGSFFSTNDAASPGGERLFIGFGNYLFTDSPNQGAVAGGNVFPVDRYPNPLLNGFRGVQSLTPFGTVVPRSKDDTPSDSGQYGLALRIFAEELNDTEFGLYYTNLHSRTPVLSSIVGSLSQFQASSSTFTQNSSYRAEYPEDIQLFGASFNTTIPFGISLQGEISFRKDQPLQLDDVELLQATLAAPSILGSIAQGQAAGAAAGRAQGSATFNSAVAAAIAGNPALRPFTGLTFEQIQAINPTVAGAISAGIASAAGSPGGTRAAFENAGAAAGATTGANQAAVGAAALFNTNQIVRKIGTIQGTTAAAVTADLANRYFGKRIQGWEEFDVTQAQMTATKAFERAFGADQWVVVTEVGGTWISDMPDKSVLRLEGPGTVVGGNPVFVGRGGMADLATDGFADAFSWGYRAAIRFDYLNALPGINLYPSISWQHDVNGTTPTPLGNFVEGRKAVSLGLRALVRETITVDLAYSNFFGAGKFNLINDRDFVSASVKYSF</sequence>
<dbReference type="InterPro" id="IPR010727">
    <property type="entry name" value="DUF1302"/>
</dbReference>
<name>A0A255Z091_9PROT</name>
<proteinExistence type="predicted"/>
<gene>
    <name evidence="1" type="ORF">CHU95_09850</name>
</gene>
<evidence type="ECO:0000313" key="2">
    <source>
        <dbReference type="Proteomes" id="UP000216998"/>
    </source>
</evidence>
<keyword evidence="2" id="KW-1185">Reference proteome</keyword>